<reference evidence="2 3" key="1">
    <citation type="journal article" date="2022" name="G3 (Bethesda)">
        <title>Whole-genome sequence and methylome profiling of the almond [Prunus dulcis (Mill.) D.A. Webb] cultivar 'Nonpareil'.</title>
        <authorList>
            <person name="D'Amico-Willman K.M."/>
            <person name="Ouma W.Z."/>
            <person name="Meulia T."/>
            <person name="Sideli G.M."/>
            <person name="Gradziel T.M."/>
            <person name="Fresnedo-Ramirez J."/>
        </authorList>
    </citation>
    <scope>NUCLEOTIDE SEQUENCE [LARGE SCALE GENOMIC DNA]</scope>
    <source>
        <strain evidence="2">Clone GOH B32 T37-40</strain>
    </source>
</reference>
<accession>A0AAD5F4K1</accession>
<sequence length="109" mass="12400">MDSASSSNALPDTSSPPTLVSALPPGKVTRAMDGIQKPNPKYALIFYVNNLSIETSYYSQPHKFPEWRQAMTEECIALQRTGTWILVPYYSQMNVLPHQTTVRWYYQAL</sequence>
<keyword evidence="3" id="KW-1185">Reference proteome</keyword>
<organism evidence="2 3">
    <name type="scientific">Prunus dulcis</name>
    <name type="common">Almond</name>
    <name type="synonym">Amygdalus dulcis</name>
    <dbReference type="NCBI Taxonomy" id="3755"/>
    <lineage>
        <taxon>Eukaryota</taxon>
        <taxon>Viridiplantae</taxon>
        <taxon>Streptophyta</taxon>
        <taxon>Embryophyta</taxon>
        <taxon>Tracheophyta</taxon>
        <taxon>Spermatophyta</taxon>
        <taxon>Magnoliopsida</taxon>
        <taxon>eudicotyledons</taxon>
        <taxon>Gunneridae</taxon>
        <taxon>Pentapetalae</taxon>
        <taxon>rosids</taxon>
        <taxon>fabids</taxon>
        <taxon>Rosales</taxon>
        <taxon>Rosaceae</taxon>
        <taxon>Amygdaloideae</taxon>
        <taxon>Amygdaleae</taxon>
        <taxon>Prunus</taxon>
    </lineage>
</organism>
<dbReference type="AlphaFoldDB" id="A0AAD5F4K1"/>
<comment type="caution">
    <text evidence="2">The sequence shown here is derived from an EMBL/GenBank/DDBJ whole genome shotgun (WGS) entry which is preliminary data.</text>
</comment>
<name>A0AAD5F4K1_PRUDU</name>
<dbReference type="EMBL" id="JAJFAZ020000001">
    <property type="protein sequence ID" value="KAI5352984.1"/>
    <property type="molecule type" value="Genomic_DNA"/>
</dbReference>
<dbReference type="Proteomes" id="UP001054821">
    <property type="component" value="Chromosome 1"/>
</dbReference>
<feature type="compositionally biased region" description="Polar residues" evidence="1">
    <location>
        <begin position="1"/>
        <end position="18"/>
    </location>
</feature>
<gene>
    <name evidence="2" type="ORF">L3X38_005876</name>
</gene>
<evidence type="ECO:0000256" key="1">
    <source>
        <dbReference type="SAM" id="MobiDB-lite"/>
    </source>
</evidence>
<protein>
    <submittedName>
        <fullName evidence="2">Uncharacterized protein</fullName>
    </submittedName>
</protein>
<evidence type="ECO:0000313" key="3">
    <source>
        <dbReference type="Proteomes" id="UP001054821"/>
    </source>
</evidence>
<evidence type="ECO:0000313" key="2">
    <source>
        <dbReference type="EMBL" id="KAI5352984.1"/>
    </source>
</evidence>
<feature type="region of interest" description="Disordered" evidence="1">
    <location>
        <begin position="1"/>
        <end position="24"/>
    </location>
</feature>
<proteinExistence type="predicted"/>